<dbReference type="RefSeq" id="WP_153750995.1">
    <property type="nucleotide sequence ID" value="NZ_WJPM01000004.1"/>
</dbReference>
<dbReference type="Proteomes" id="UP000437931">
    <property type="component" value="Unassembled WGS sequence"/>
</dbReference>
<dbReference type="AlphaFoldDB" id="A0A6N7Q7V6"/>
<reference evidence="2" key="2">
    <citation type="journal article" date="2020" name="Plant Dis.">
        <title>A Grain Rot of Rice in Iran Caused by a Xanthomonas Strain Closely Related to X. sacchari.</title>
        <authorList>
            <person name="Mirghasempour S.A."/>
            <person name="Huang S."/>
            <person name="Studholme D.J."/>
            <person name="Brady C.L."/>
        </authorList>
    </citation>
    <scope>NUCLEOTIDE SEQUENCE</scope>
    <source>
        <strain evidence="2">SAM114</strain>
    </source>
</reference>
<comment type="caution">
    <text evidence="1">The sequence shown here is derived from an EMBL/GenBank/DDBJ whole genome shotgun (WGS) entry which is preliminary data.</text>
</comment>
<dbReference type="Proteomes" id="UP000439314">
    <property type="component" value="Unassembled WGS sequence"/>
</dbReference>
<protein>
    <submittedName>
        <fullName evidence="1">Uncharacterized protein</fullName>
    </submittedName>
</protein>
<organism evidence="1 4">
    <name type="scientific">Xanthomonas sontii</name>
    <dbReference type="NCBI Taxonomy" id="2650745"/>
    <lineage>
        <taxon>Bacteria</taxon>
        <taxon>Pseudomonadati</taxon>
        <taxon>Pseudomonadota</taxon>
        <taxon>Gammaproteobacteria</taxon>
        <taxon>Lysobacterales</taxon>
        <taxon>Lysobacteraceae</taxon>
        <taxon>Xanthomonas</taxon>
    </lineage>
</organism>
<sequence>MSIRFTRLRSNVCWAKPNHGFFYCQHFYAIFFSMARAPPTPHAALAALPTPPIADADAARKTAHAKKAGKFPCFLQRHAAAIALRAGIGEASAGTAAMHASLSAS</sequence>
<name>A0A6N7Q7V6_9XANT</name>
<reference evidence="3 4" key="1">
    <citation type="submission" date="2019-11" db="EMBL/GenBank/DDBJ databases">
        <title>First report of rice panicle blight caused by Xanthomonas sp. in Iran.</title>
        <authorList>
            <person name="Mirghasempour S.A."/>
            <person name="Huang S."/>
            <person name="Brady C.L."/>
            <person name="Studholme D.J."/>
        </authorList>
    </citation>
    <scope>NUCLEOTIDE SEQUENCE [LARGE SCALE GENOMIC DNA]</scope>
    <source>
        <strain evidence="1 4">ASD011</strain>
        <strain evidence="3">SAM114</strain>
    </source>
</reference>
<evidence type="ECO:0000313" key="2">
    <source>
        <dbReference type="EMBL" id="MRH74272.1"/>
    </source>
</evidence>
<gene>
    <name evidence="1" type="ORF">GIY21_06495</name>
    <name evidence="2" type="ORF">GIY22_06490</name>
</gene>
<proteinExistence type="predicted"/>
<dbReference type="EMBL" id="WJPN01000004">
    <property type="protein sequence ID" value="MRG99939.1"/>
    <property type="molecule type" value="Genomic_DNA"/>
</dbReference>
<evidence type="ECO:0000313" key="1">
    <source>
        <dbReference type="EMBL" id="MRG99939.1"/>
    </source>
</evidence>
<keyword evidence="3" id="KW-1185">Reference proteome</keyword>
<accession>A0A6N7Q7V6</accession>
<evidence type="ECO:0000313" key="3">
    <source>
        <dbReference type="Proteomes" id="UP000437931"/>
    </source>
</evidence>
<dbReference type="EMBL" id="WJPM01000004">
    <property type="protein sequence ID" value="MRH74272.1"/>
    <property type="molecule type" value="Genomic_DNA"/>
</dbReference>
<evidence type="ECO:0000313" key="4">
    <source>
        <dbReference type="Proteomes" id="UP000439314"/>
    </source>
</evidence>